<dbReference type="EMBL" id="MHCJ01000003">
    <property type="protein sequence ID" value="OGY18460.1"/>
    <property type="molecule type" value="Genomic_DNA"/>
</dbReference>
<protein>
    <recommendedName>
        <fullName evidence="1">Glycosyl transferase family 1 domain-containing protein</fullName>
    </recommendedName>
</protein>
<sequence>MNLALVYDRTNKLGGAERVLKALHEIYPKAPLYTAVYNPQKAGWTKGWDVRVSFLNRLPLARSTHELYPWLTPMAFESLDFSDFDIVISVTSADAKGILTKPSTLHVCYVLTPTRYLWSDRELYQKEIPRILRPLTKPIFSYLTNWDKIASQRPDFLVAISKAVQTRIKTYYNREADVIYPPVEVEAFGKRKEGTISVRDYFLVVSRLVPHKRLDLAIQAANALRLPLVIVGTGLQAGKLNRIAGPTVTFVGQLTDEKLVLYYQKCRALIFPQEEDFGLSVVEAQAAGKPVIAYNGGGATEIIRAGKTGIFFSQQKVESLVNALKGFRESAFDPTACKQNAKRFDKKRFINEFGGKIGELWKKHQDILK</sequence>
<accession>A0A1G1VSX5</accession>
<dbReference type="Gene3D" id="3.40.50.2000">
    <property type="entry name" value="Glycogen Phosphorylase B"/>
    <property type="match status" value="2"/>
</dbReference>
<dbReference type="Pfam" id="PF00534">
    <property type="entry name" value="Glycos_transf_1"/>
    <property type="match status" value="1"/>
</dbReference>
<dbReference type="PANTHER" id="PTHR45947">
    <property type="entry name" value="SULFOQUINOVOSYL TRANSFERASE SQD2"/>
    <property type="match status" value="1"/>
</dbReference>
<dbReference type="Proteomes" id="UP000179233">
    <property type="component" value="Unassembled WGS sequence"/>
</dbReference>
<evidence type="ECO:0000259" key="1">
    <source>
        <dbReference type="Pfam" id="PF00534"/>
    </source>
</evidence>
<dbReference type="GO" id="GO:0016757">
    <property type="term" value="F:glycosyltransferase activity"/>
    <property type="evidence" value="ECO:0007669"/>
    <property type="project" value="InterPro"/>
</dbReference>
<comment type="caution">
    <text evidence="2">The sequence shown here is derived from an EMBL/GenBank/DDBJ whole genome shotgun (WGS) entry which is preliminary data.</text>
</comment>
<evidence type="ECO:0000313" key="2">
    <source>
        <dbReference type="EMBL" id="OGY18460.1"/>
    </source>
</evidence>
<dbReference type="AlphaFoldDB" id="A0A1G1VSX5"/>
<evidence type="ECO:0000313" key="3">
    <source>
        <dbReference type="Proteomes" id="UP000179233"/>
    </source>
</evidence>
<reference evidence="2 3" key="1">
    <citation type="journal article" date="2016" name="Nat. Commun.">
        <title>Thousands of microbial genomes shed light on interconnected biogeochemical processes in an aquifer system.</title>
        <authorList>
            <person name="Anantharaman K."/>
            <person name="Brown C.T."/>
            <person name="Hug L.A."/>
            <person name="Sharon I."/>
            <person name="Castelle C.J."/>
            <person name="Probst A.J."/>
            <person name="Thomas B.C."/>
            <person name="Singh A."/>
            <person name="Wilkins M.J."/>
            <person name="Karaoz U."/>
            <person name="Brodie E.L."/>
            <person name="Williams K.H."/>
            <person name="Hubbard S.S."/>
            <person name="Banfield J.F."/>
        </authorList>
    </citation>
    <scope>NUCLEOTIDE SEQUENCE [LARGE SCALE GENOMIC DNA]</scope>
</reference>
<dbReference type="SUPFAM" id="SSF53756">
    <property type="entry name" value="UDP-Glycosyltransferase/glycogen phosphorylase"/>
    <property type="match status" value="1"/>
</dbReference>
<proteinExistence type="predicted"/>
<dbReference type="PANTHER" id="PTHR45947:SF3">
    <property type="entry name" value="SULFOQUINOVOSYL TRANSFERASE SQD2"/>
    <property type="match status" value="1"/>
</dbReference>
<name>A0A1G1VSX5_9BACT</name>
<feature type="domain" description="Glycosyl transferase family 1" evidence="1">
    <location>
        <begin position="196"/>
        <end position="343"/>
    </location>
</feature>
<gene>
    <name evidence="2" type="ORF">A2786_03100</name>
</gene>
<dbReference type="InterPro" id="IPR050194">
    <property type="entry name" value="Glycosyltransferase_grp1"/>
</dbReference>
<dbReference type="InterPro" id="IPR001296">
    <property type="entry name" value="Glyco_trans_1"/>
</dbReference>
<organism evidence="2 3">
    <name type="scientific">Candidatus Chisholmbacteria bacterium RIFCSPHIGHO2_01_FULL_52_32</name>
    <dbReference type="NCBI Taxonomy" id="1797591"/>
    <lineage>
        <taxon>Bacteria</taxon>
        <taxon>Candidatus Chisholmiibacteriota</taxon>
    </lineage>
</organism>